<evidence type="ECO:0000256" key="1">
    <source>
        <dbReference type="ARBA" id="ARBA00004141"/>
    </source>
</evidence>
<evidence type="ECO:0000256" key="7">
    <source>
        <dbReference type="RuleBase" id="RU003346"/>
    </source>
</evidence>
<comment type="similarity">
    <text evidence="2 7">Belongs to the major facilitator superfamily. Sugar transporter (TC 2.A.1.1) family.</text>
</comment>
<evidence type="ECO:0000256" key="4">
    <source>
        <dbReference type="ARBA" id="ARBA00022692"/>
    </source>
</evidence>
<sequence length="604" mass="68387">MILGDTRTVEVTPQDSRTTVTSNSSEMENIDEGQSDNVIKIPKIEENILKQFTREEAMNDAENFAIEHGLVEHTSLFRRAALAARDGDKYESIPELTEEDRTALFNEIHHRWKQPWALYFIAAVNAMAAVVQGMDETVVNGAQLYYFEEFGITNSWLQGLINASPYLACFTISVWMTEPMNNFFGRRGTIFIMCIVAAVTSIWEAVSHSWVNLMIARFFLGISIGVKSTTVPIYTAESSPPAIRGALTMLWQTFTAFGIMLGYIMDVAFVNVRPDIYLNWRLMLGSTCVAPVVVCCMVWFGPESPRWYMKKNRCSKAFQCLLRLRGVPLLAARDLYYMHVNIRVEKNMKAGRNLMKEMFNIPRNRRAAQSSFLVMFMQQFCGVNIIMYYSSVIFVNAGVSANTAILASLGAGILNFLFALPAVKIIDTWGRRPLLLWTFPIMSICLFFTGFCFWIESESVRLGLVVLGIYLFMIAYSPGEGPVPFTYAAEAFPLYIRDFGMSAAVAITWGFSFLLSVCWPSMLITFKPQGAFSFYAAWCLIGWVAIFFILPETKGRTLEELDQVFSIPTRTHAKYQLRMLRRRIGNLFGSKIEIQGEETLSSVP</sequence>
<feature type="compositionally biased region" description="Polar residues" evidence="8">
    <location>
        <begin position="9"/>
        <end position="27"/>
    </location>
</feature>
<accession>A0A814KSM9</accession>
<feature type="transmembrane region" description="Helical" evidence="9">
    <location>
        <begin position="401"/>
        <end position="422"/>
    </location>
</feature>
<evidence type="ECO:0000256" key="2">
    <source>
        <dbReference type="ARBA" id="ARBA00010992"/>
    </source>
</evidence>
<dbReference type="Gene3D" id="1.20.1250.20">
    <property type="entry name" value="MFS general substrate transporter like domains"/>
    <property type="match status" value="1"/>
</dbReference>
<keyword evidence="4 9" id="KW-0812">Transmembrane</keyword>
<dbReference type="SUPFAM" id="SSF103473">
    <property type="entry name" value="MFS general substrate transporter"/>
    <property type="match status" value="1"/>
</dbReference>
<feature type="transmembrane region" description="Helical" evidence="9">
    <location>
        <begin position="462"/>
        <end position="479"/>
    </location>
</feature>
<evidence type="ECO:0000313" key="14">
    <source>
        <dbReference type="Proteomes" id="UP000663877"/>
    </source>
</evidence>
<dbReference type="PROSITE" id="PS00217">
    <property type="entry name" value="SUGAR_TRANSPORT_2"/>
    <property type="match status" value="1"/>
</dbReference>
<evidence type="ECO:0000313" key="13">
    <source>
        <dbReference type="Proteomes" id="UP000663832"/>
    </source>
</evidence>
<evidence type="ECO:0000256" key="8">
    <source>
        <dbReference type="SAM" id="MobiDB-lite"/>
    </source>
</evidence>
<keyword evidence="3 7" id="KW-0813">Transport</keyword>
<dbReference type="NCBIfam" id="TIGR00879">
    <property type="entry name" value="SP"/>
    <property type="match status" value="1"/>
</dbReference>
<evidence type="ECO:0000313" key="12">
    <source>
        <dbReference type="EMBL" id="CAF1166640.1"/>
    </source>
</evidence>
<dbReference type="EMBL" id="CAJNOM010000164">
    <property type="protein sequence ID" value="CAF1166640.1"/>
    <property type="molecule type" value="Genomic_DNA"/>
</dbReference>
<dbReference type="InterPro" id="IPR020846">
    <property type="entry name" value="MFS_dom"/>
</dbReference>
<feature type="transmembrane region" description="Helical" evidence="9">
    <location>
        <begin position="282"/>
        <end position="301"/>
    </location>
</feature>
<dbReference type="InterPro" id="IPR005828">
    <property type="entry name" value="MFS_sugar_transport-like"/>
</dbReference>
<evidence type="ECO:0000256" key="3">
    <source>
        <dbReference type="ARBA" id="ARBA00022448"/>
    </source>
</evidence>
<protein>
    <recommendedName>
        <fullName evidence="10">Major facilitator superfamily (MFS) profile domain-containing protein</fullName>
    </recommendedName>
</protein>
<dbReference type="Proteomes" id="UP000663877">
    <property type="component" value="Unassembled WGS sequence"/>
</dbReference>
<feature type="transmembrane region" description="Helical" evidence="9">
    <location>
        <begin position="434"/>
        <end position="456"/>
    </location>
</feature>
<keyword evidence="13" id="KW-1185">Reference proteome</keyword>
<dbReference type="PRINTS" id="PR00171">
    <property type="entry name" value="SUGRTRNSPORT"/>
</dbReference>
<feature type="transmembrane region" description="Helical" evidence="9">
    <location>
        <begin position="116"/>
        <end position="135"/>
    </location>
</feature>
<feature type="domain" description="Major facilitator superfamily (MFS) profile" evidence="10">
    <location>
        <begin position="121"/>
        <end position="554"/>
    </location>
</feature>
<feature type="transmembrane region" description="Helical" evidence="9">
    <location>
        <begin position="372"/>
        <end position="395"/>
    </location>
</feature>
<dbReference type="PROSITE" id="PS50850">
    <property type="entry name" value="MFS"/>
    <property type="match status" value="1"/>
</dbReference>
<evidence type="ECO:0000313" key="11">
    <source>
        <dbReference type="EMBL" id="CAF1055348.1"/>
    </source>
</evidence>
<comment type="subcellular location">
    <subcellularLocation>
        <location evidence="1">Membrane</location>
        <topology evidence="1">Multi-pass membrane protein</topology>
    </subcellularLocation>
</comment>
<feature type="transmembrane region" description="Helical" evidence="9">
    <location>
        <begin position="532"/>
        <end position="550"/>
    </location>
</feature>
<dbReference type="InterPro" id="IPR050814">
    <property type="entry name" value="Myo-inositol_Transporter"/>
</dbReference>
<organism evidence="11 14">
    <name type="scientific">Adineta steineri</name>
    <dbReference type="NCBI Taxonomy" id="433720"/>
    <lineage>
        <taxon>Eukaryota</taxon>
        <taxon>Metazoa</taxon>
        <taxon>Spiralia</taxon>
        <taxon>Gnathifera</taxon>
        <taxon>Rotifera</taxon>
        <taxon>Eurotatoria</taxon>
        <taxon>Bdelloidea</taxon>
        <taxon>Adinetida</taxon>
        <taxon>Adinetidae</taxon>
        <taxon>Adineta</taxon>
    </lineage>
</organism>
<feature type="transmembrane region" description="Helical" evidence="9">
    <location>
        <begin position="155"/>
        <end position="176"/>
    </location>
</feature>
<feature type="transmembrane region" description="Helical" evidence="9">
    <location>
        <begin position="188"/>
        <end position="206"/>
    </location>
</feature>
<feature type="region of interest" description="Disordered" evidence="8">
    <location>
        <begin position="1"/>
        <end position="31"/>
    </location>
</feature>
<evidence type="ECO:0000256" key="9">
    <source>
        <dbReference type="SAM" id="Phobius"/>
    </source>
</evidence>
<reference evidence="11" key="1">
    <citation type="submission" date="2021-02" db="EMBL/GenBank/DDBJ databases">
        <authorList>
            <person name="Nowell W R."/>
        </authorList>
    </citation>
    <scope>NUCLEOTIDE SEQUENCE</scope>
</reference>
<feature type="transmembrane region" description="Helical" evidence="9">
    <location>
        <begin position="499"/>
        <end position="526"/>
    </location>
</feature>
<dbReference type="InterPro" id="IPR005829">
    <property type="entry name" value="Sugar_transporter_CS"/>
</dbReference>
<dbReference type="PANTHER" id="PTHR48020:SF26">
    <property type="entry name" value="MYO-INOSITOL TRANSPORTER, PUTATIVE (AFU_ORTHOLOGUE AFUA_4G01560)-RELATED"/>
    <property type="match status" value="1"/>
</dbReference>
<dbReference type="PANTHER" id="PTHR48020">
    <property type="entry name" value="PROTON MYO-INOSITOL COTRANSPORTER"/>
    <property type="match status" value="1"/>
</dbReference>
<evidence type="ECO:0000256" key="5">
    <source>
        <dbReference type="ARBA" id="ARBA00022989"/>
    </source>
</evidence>
<dbReference type="Pfam" id="PF00083">
    <property type="entry name" value="Sugar_tr"/>
    <property type="match status" value="1"/>
</dbReference>
<evidence type="ECO:0000259" key="10">
    <source>
        <dbReference type="PROSITE" id="PS50850"/>
    </source>
</evidence>
<gene>
    <name evidence="11" type="ORF">BJG266_LOCUS18851</name>
    <name evidence="12" type="ORF">QVE165_LOCUS23875</name>
</gene>
<dbReference type="FunFam" id="1.20.1250.20:FF:000100">
    <property type="entry name" value="MFS sugar transporter, putative"/>
    <property type="match status" value="1"/>
</dbReference>
<feature type="transmembrane region" description="Helical" evidence="9">
    <location>
        <begin position="248"/>
        <end position="270"/>
    </location>
</feature>
<dbReference type="OrthoDB" id="6339427at2759"/>
<dbReference type="GO" id="GO:0016020">
    <property type="term" value="C:membrane"/>
    <property type="evidence" value="ECO:0007669"/>
    <property type="project" value="UniProtKB-SubCell"/>
</dbReference>
<dbReference type="AlphaFoldDB" id="A0A814KSM9"/>
<keyword evidence="6 9" id="KW-0472">Membrane</keyword>
<dbReference type="InterPro" id="IPR036259">
    <property type="entry name" value="MFS_trans_sf"/>
</dbReference>
<dbReference type="Proteomes" id="UP000663832">
    <property type="component" value="Unassembled WGS sequence"/>
</dbReference>
<dbReference type="EMBL" id="CAJNOI010000098">
    <property type="protein sequence ID" value="CAF1055348.1"/>
    <property type="molecule type" value="Genomic_DNA"/>
</dbReference>
<comment type="caution">
    <text evidence="11">The sequence shown here is derived from an EMBL/GenBank/DDBJ whole genome shotgun (WGS) entry which is preliminary data.</text>
</comment>
<dbReference type="InterPro" id="IPR003663">
    <property type="entry name" value="Sugar/inositol_transpt"/>
</dbReference>
<keyword evidence="5 9" id="KW-1133">Transmembrane helix</keyword>
<name>A0A814KSM9_9BILA</name>
<evidence type="ECO:0000256" key="6">
    <source>
        <dbReference type="ARBA" id="ARBA00023136"/>
    </source>
</evidence>
<feature type="transmembrane region" description="Helical" evidence="9">
    <location>
        <begin position="218"/>
        <end position="236"/>
    </location>
</feature>
<dbReference type="GO" id="GO:0022857">
    <property type="term" value="F:transmembrane transporter activity"/>
    <property type="evidence" value="ECO:0007669"/>
    <property type="project" value="InterPro"/>
</dbReference>
<proteinExistence type="inferred from homology"/>